<feature type="domain" description="Pseudouridine synthase RsuA/RluA-like" evidence="4">
    <location>
        <begin position="82"/>
        <end position="232"/>
    </location>
</feature>
<dbReference type="PROSITE" id="PS01129">
    <property type="entry name" value="PSI_RLU"/>
    <property type="match status" value="1"/>
</dbReference>
<evidence type="ECO:0000256" key="2">
    <source>
        <dbReference type="ARBA" id="ARBA00031870"/>
    </source>
</evidence>
<dbReference type="GO" id="GO:0140098">
    <property type="term" value="F:catalytic activity, acting on RNA"/>
    <property type="evidence" value="ECO:0007669"/>
    <property type="project" value="UniProtKB-ARBA"/>
</dbReference>
<proteinExistence type="predicted"/>
<organism evidence="5 6">
    <name type="scientific">Lacticaseibacillus manihotivorans DSM 13343 = JCM 12514</name>
    <dbReference type="NCBI Taxonomy" id="1423769"/>
    <lineage>
        <taxon>Bacteria</taxon>
        <taxon>Bacillati</taxon>
        <taxon>Bacillota</taxon>
        <taxon>Bacilli</taxon>
        <taxon>Lactobacillales</taxon>
        <taxon>Lactobacillaceae</taxon>
        <taxon>Lacticaseibacillus</taxon>
    </lineage>
</organism>
<dbReference type="InterPro" id="IPR006145">
    <property type="entry name" value="PsdUridine_synth_RsuA/RluA"/>
</dbReference>
<evidence type="ECO:0000259" key="4">
    <source>
        <dbReference type="Pfam" id="PF00849"/>
    </source>
</evidence>
<comment type="catalytic activity">
    <reaction evidence="1">
        <text>a uridine in RNA = a pseudouridine in RNA</text>
        <dbReference type="Rhea" id="RHEA:48348"/>
        <dbReference type="Rhea" id="RHEA-COMP:12068"/>
        <dbReference type="Rhea" id="RHEA-COMP:12069"/>
        <dbReference type="ChEBI" id="CHEBI:65314"/>
        <dbReference type="ChEBI" id="CHEBI:65315"/>
    </reaction>
</comment>
<dbReference type="PANTHER" id="PTHR21600">
    <property type="entry name" value="MITOCHONDRIAL RNA PSEUDOURIDINE SYNTHASE"/>
    <property type="match status" value="1"/>
</dbReference>
<dbReference type="SUPFAM" id="SSF55120">
    <property type="entry name" value="Pseudouridine synthase"/>
    <property type="match status" value="1"/>
</dbReference>
<dbReference type="PANTHER" id="PTHR21600:SF35">
    <property type="entry name" value="PSEUDOURIDINE SYNTHASE"/>
    <property type="match status" value="1"/>
</dbReference>
<accession>A0A0R1PWY4</accession>
<dbReference type="AlphaFoldDB" id="A0A0R1PWY4"/>
<evidence type="ECO:0000256" key="3">
    <source>
        <dbReference type="ARBA" id="ARBA00033164"/>
    </source>
</evidence>
<dbReference type="CDD" id="cd02869">
    <property type="entry name" value="PseudoU_synth_RluA_like"/>
    <property type="match status" value="1"/>
</dbReference>
<evidence type="ECO:0000256" key="1">
    <source>
        <dbReference type="ARBA" id="ARBA00000073"/>
    </source>
</evidence>
<dbReference type="Pfam" id="PF00849">
    <property type="entry name" value="PseudoU_synth_2"/>
    <property type="match status" value="1"/>
</dbReference>
<keyword evidence="6" id="KW-1185">Reference proteome</keyword>
<dbReference type="InterPro" id="IPR006224">
    <property type="entry name" value="PsdUridine_synth_RluA-like_CS"/>
</dbReference>
<dbReference type="GO" id="GO:0009982">
    <property type="term" value="F:pseudouridine synthase activity"/>
    <property type="evidence" value="ECO:0007669"/>
    <property type="project" value="InterPro"/>
</dbReference>
<comment type="caution">
    <text evidence="5">The sequence shown here is derived from an EMBL/GenBank/DDBJ whole genome shotgun (WGS) entry which is preliminary data.</text>
</comment>
<dbReference type="RefSeq" id="WP_056965207.1">
    <property type="nucleotide sequence ID" value="NZ_AZEU01000322.1"/>
</dbReference>
<dbReference type="GO" id="GO:0000455">
    <property type="term" value="P:enzyme-directed rRNA pseudouridine synthesis"/>
    <property type="evidence" value="ECO:0007669"/>
    <property type="project" value="TreeGrafter"/>
</dbReference>
<dbReference type="InterPro" id="IPR020103">
    <property type="entry name" value="PsdUridine_synth_cat_dom_sf"/>
</dbReference>
<reference evidence="5 6" key="1">
    <citation type="journal article" date="2015" name="Genome Announc.">
        <title>Expanding the biotechnology potential of lactobacilli through comparative genomics of 213 strains and associated genera.</title>
        <authorList>
            <person name="Sun Z."/>
            <person name="Harris H.M."/>
            <person name="McCann A."/>
            <person name="Guo C."/>
            <person name="Argimon S."/>
            <person name="Zhang W."/>
            <person name="Yang X."/>
            <person name="Jeffery I.B."/>
            <person name="Cooney J.C."/>
            <person name="Kagawa T.F."/>
            <person name="Liu W."/>
            <person name="Song Y."/>
            <person name="Salvetti E."/>
            <person name="Wrobel A."/>
            <person name="Rasinkangas P."/>
            <person name="Parkhill J."/>
            <person name="Rea M.C."/>
            <person name="O'Sullivan O."/>
            <person name="Ritari J."/>
            <person name="Douillard F.P."/>
            <person name="Paul Ross R."/>
            <person name="Yang R."/>
            <person name="Briner A.E."/>
            <person name="Felis G.E."/>
            <person name="de Vos W.M."/>
            <person name="Barrangou R."/>
            <person name="Klaenhammer T.R."/>
            <person name="Caufield P.W."/>
            <person name="Cui Y."/>
            <person name="Zhang H."/>
            <person name="O'Toole P.W."/>
        </authorList>
    </citation>
    <scope>NUCLEOTIDE SEQUENCE [LARGE SCALE GENOMIC DNA]</scope>
    <source>
        <strain evidence="5 6">DSM 13343</strain>
    </source>
</reference>
<dbReference type="GO" id="GO:0003723">
    <property type="term" value="F:RNA binding"/>
    <property type="evidence" value="ECO:0007669"/>
    <property type="project" value="InterPro"/>
</dbReference>
<evidence type="ECO:0000313" key="5">
    <source>
        <dbReference type="EMBL" id="KRL37101.1"/>
    </source>
</evidence>
<dbReference type="PATRIC" id="fig|1423769.4.peg.3079"/>
<dbReference type="OrthoDB" id="9807829at2"/>
<name>A0A0R1PWY4_9LACO</name>
<dbReference type="InterPro" id="IPR050188">
    <property type="entry name" value="RluA_PseudoU_synthase"/>
</dbReference>
<dbReference type="Gene3D" id="3.30.2350.10">
    <property type="entry name" value="Pseudouridine synthase"/>
    <property type="match status" value="1"/>
</dbReference>
<evidence type="ECO:0000313" key="6">
    <source>
        <dbReference type="Proteomes" id="UP000051790"/>
    </source>
</evidence>
<sequence length="290" mass="31692">MRFRFTTTATHATTIKMALAAEGVSHRLLKKLFEAHLVWVDQRPVTHNREIKKGTVVRFELPDEGKVTPSAKPLSIVKDLDNWLLINKPAGLSSVPGPSSPDDSVLNRAANWLHAQGFDHPQPAIITRLDRDTTGLVLVAKHPFAQGRLDALGVNAQLTKHYLAVVSGHLPHSGRIDAPLAKAADGIHREVNAEGQSAITDYAVVAQGEQNALVRVHLLTGRTHQIRAHFAHIGHPVVGDALYGGDLSQFQVQLLQASELTFQDPFTDQQVQAQLPMPVAWQKAIKKTGN</sequence>
<gene>
    <name evidence="5" type="ORF">FD01_GL002854</name>
</gene>
<dbReference type="EMBL" id="AZEU01000322">
    <property type="protein sequence ID" value="KRL37101.1"/>
    <property type="molecule type" value="Genomic_DNA"/>
</dbReference>
<dbReference type="Proteomes" id="UP000051790">
    <property type="component" value="Unassembled WGS sequence"/>
</dbReference>
<protein>
    <recommendedName>
        <fullName evidence="2">RNA pseudouridylate synthase</fullName>
    </recommendedName>
    <alternativeName>
        <fullName evidence="3">RNA-uridine isomerase</fullName>
    </alternativeName>
</protein>